<proteinExistence type="predicted"/>
<evidence type="ECO:0000256" key="7">
    <source>
        <dbReference type="SAM" id="MobiDB-lite"/>
    </source>
</evidence>
<evidence type="ECO:0000313" key="10">
    <source>
        <dbReference type="EMBL" id="EON96195.1"/>
    </source>
</evidence>
<dbReference type="PROSITE" id="PS50157">
    <property type="entry name" value="ZINC_FINGER_C2H2_2"/>
    <property type="match status" value="1"/>
</dbReference>
<evidence type="ECO:0000256" key="5">
    <source>
        <dbReference type="ARBA" id="ARBA00023242"/>
    </source>
</evidence>
<dbReference type="Gene3D" id="3.30.160.60">
    <property type="entry name" value="Classic Zinc Finger"/>
    <property type="match status" value="1"/>
</dbReference>
<feature type="compositionally biased region" description="Low complexity" evidence="7">
    <location>
        <begin position="306"/>
        <end position="315"/>
    </location>
</feature>
<evidence type="ECO:0000256" key="6">
    <source>
        <dbReference type="PROSITE-ProRule" id="PRU00042"/>
    </source>
</evidence>
<dbReference type="Proteomes" id="UP000014074">
    <property type="component" value="Unassembled WGS sequence"/>
</dbReference>
<keyword evidence="5" id="KW-0539">Nucleus</keyword>
<dbReference type="FunFam" id="3.30.160.60:FF:000354">
    <property type="entry name" value="C2H2 finger domain-containing protein"/>
    <property type="match status" value="1"/>
</dbReference>
<dbReference type="AlphaFoldDB" id="R8BA53"/>
<dbReference type="InterPro" id="IPR036236">
    <property type="entry name" value="Znf_C2H2_sf"/>
</dbReference>
<dbReference type="PANTHER" id="PTHR23215:SF0">
    <property type="entry name" value="BUB3-INTERACTING AND GLEBS MOTIF-CONTAINING PROTEIN ZNF207"/>
    <property type="match status" value="1"/>
</dbReference>
<dbReference type="GO" id="GO:0008270">
    <property type="term" value="F:zinc ion binding"/>
    <property type="evidence" value="ECO:0007669"/>
    <property type="project" value="UniProtKB-KW"/>
</dbReference>
<keyword evidence="11" id="KW-1185">Reference proteome</keyword>
<dbReference type="RefSeq" id="XP_007918998.1">
    <property type="nucleotide sequence ID" value="XM_007920807.1"/>
</dbReference>
<dbReference type="SMART" id="SM00355">
    <property type="entry name" value="ZnF_C2H2"/>
    <property type="match status" value="2"/>
</dbReference>
<keyword evidence="2" id="KW-0479">Metal-binding</keyword>
<dbReference type="OrthoDB" id="1306014at2759"/>
<keyword evidence="3 6" id="KW-0863">Zinc-finger</keyword>
<dbReference type="PANTHER" id="PTHR23215">
    <property type="entry name" value="ZINC FINGER PROTEIN 207"/>
    <property type="match status" value="1"/>
</dbReference>
<evidence type="ECO:0000313" key="11">
    <source>
        <dbReference type="Proteomes" id="UP000014074"/>
    </source>
</evidence>
<sequence length="356" mass="38333">MGKKKRGHPDVEELLARPWCYYCERDFEDLKLLISHQKAKHFKCDRCGRRLNTAGGLSVHMNQVHKESLSSVENALPNRQGLEVEIFGMEGVPEDIVQQHNQRIIQNYYQAQAERHAATGNPPPGQGQGSAKKIKVESKDDLKKRLAEHRARLAAQKASGGANGSHGNTPRDTQSPGQSASPGAFNSPFSAPPQPGFDYPQGYGQPGVPPQNFPPNYSPNGPPPPGGFNTSLPARPPSLPSAPGLPQRPGYAGNYYPGTGAPGFPGGASTVDELVAGAARSGDDIDQLIRMAEAGIKVPLKKENGTPTEAAPAEPAVEKKSKKDKDKGRMIYSDPEFSPEERMAQMPRYAYVPSAA</sequence>
<reference evidence="11" key="1">
    <citation type="journal article" date="2013" name="Genome Announc.">
        <title>Draft genome sequence of the ascomycete Phaeoacremonium aleophilum strain UCR-PA7, a causal agent of the esca disease complex in grapevines.</title>
        <authorList>
            <person name="Blanco-Ulate B."/>
            <person name="Rolshausen P."/>
            <person name="Cantu D."/>
        </authorList>
    </citation>
    <scope>NUCLEOTIDE SEQUENCE [LARGE SCALE GENOMIC DNA]</scope>
    <source>
        <strain evidence="11">UCR-PA7</strain>
    </source>
</reference>
<evidence type="ECO:0000256" key="4">
    <source>
        <dbReference type="ARBA" id="ARBA00022833"/>
    </source>
</evidence>
<dbReference type="PROSITE" id="PS00028">
    <property type="entry name" value="ZINC_FINGER_C2H2_1"/>
    <property type="match status" value="1"/>
</dbReference>
<dbReference type="InterPro" id="IPR003656">
    <property type="entry name" value="Znf_BED"/>
</dbReference>
<dbReference type="eggNOG" id="KOG2893">
    <property type="taxonomic scope" value="Eukaryota"/>
</dbReference>
<feature type="region of interest" description="Disordered" evidence="7">
    <location>
        <begin position="116"/>
        <end position="257"/>
    </location>
</feature>
<gene>
    <name evidence="10" type="ORF">UCRPA7_8290</name>
</gene>
<feature type="compositionally biased region" description="Pro residues" evidence="7">
    <location>
        <begin position="207"/>
        <end position="226"/>
    </location>
</feature>
<keyword evidence="4" id="KW-0862">Zinc</keyword>
<feature type="compositionally biased region" description="Polar residues" evidence="7">
    <location>
        <begin position="165"/>
        <end position="181"/>
    </location>
</feature>
<dbReference type="GeneID" id="19329128"/>
<dbReference type="EMBL" id="KB933351">
    <property type="protein sequence ID" value="EON96195.1"/>
    <property type="molecule type" value="Genomic_DNA"/>
</dbReference>
<dbReference type="CDD" id="cd20908">
    <property type="entry name" value="SUF4-like"/>
    <property type="match status" value="1"/>
</dbReference>
<feature type="region of interest" description="Disordered" evidence="7">
    <location>
        <begin position="300"/>
        <end position="339"/>
    </location>
</feature>
<evidence type="ECO:0000256" key="3">
    <source>
        <dbReference type="ARBA" id="ARBA00022771"/>
    </source>
</evidence>
<name>R8BA53_PHAM7</name>
<evidence type="ECO:0000259" key="8">
    <source>
        <dbReference type="PROSITE" id="PS50157"/>
    </source>
</evidence>
<comment type="subcellular location">
    <subcellularLocation>
        <location evidence="1">Nucleus</location>
    </subcellularLocation>
</comment>
<accession>R8BA53</accession>
<evidence type="ECO:0000256" key="2">
    <source>
        <dbReference type="ARBA" id="ARBA00022723"/>
    </source>
</evidence>
<dbReference type="KEGG" id="tmn:UCRPA7_8290"/>
<dbReference type="Pfam" id="PF00096">
    <property type="entry name" value="zf-C2H2"/>
    <property type="match status" value="1"/>
</dbReference>
<evidence type="ECO:0000259" key="9">
    <source>
        <dbReference type="PROSITE" id="PS50808"/>
    </source>
</evidence>
<dbReference type="InterPro" id="IPR013087">
    <property type="entry name" value="Znf_C2H2_type"/>
</dbReference>
<dbReference type="GO" id="GO:0003677">
    <property type="term" value="F:DNA binding"/>
    <property type="evidence" value="ECO:0007669"/>
    <property type="project" value="InterPro"/>
</dbReference>
<feature type="compositionally biased region" description="Basic and acidic residues" evidence="7">
    <location>
        <begin position="134"/>
        <end position="151"/>
    </location>
</feature>
<feature type="compositionally biased region" description="Basic and acidic residues" evidence="7">
    <location>
        <begin position="316"/>
        <end position="329"/>
    </location>
</feature>
<dbReference type="PROSITE" id="PS50808">
    <property type="entry name" value="ZF_BED"/>
    <property type="match status" value="1"/>
</dbReference>
<evidence type="ECO:0000256" key="1">
    <source>
        <dbReference type="ARBA" id="ARBA00004123"/>
    </source>
</evidence>
<dbReference type="SUPFAM" id="SSF57667">
    <property type="entry name" value="beta-beta-alpha zinc fingers"/>
    <property type="match status" value="1"/>
</dbReference>
<dbReference type="HOGENOM" id="CLU_037132_0_1_1"/>
<protein>
    <submittedName>
        <fullName evidence="10">Putative c2h2 type zinc finger containing protein</fullName>
    </submittedName>
</protein>
<dbReference type="GO" id="GO:0005634">
    <property type="term" value="C:nucleus"/>
    <property type="evidence" value="ECO:0007669"/>
    <property type="project" value="UniProtKB-SubCell"/>
</dbReference>
<feature type="domain" description="BED-type" evidence="9">
    <location>
        <begin position="13"/>
        <end position="72"/>
    </location>
</feature>
<organism evidence="10 11">
    <name type="scientific">Phaeoacremonium minimum (strain UCR-PA7)</name>
    <name type="common">Esca disease fungus</name>
    <name type="synonym">Togninia minima</name>
    <dbReference type="NCBI Taxonomy" id="1286976"/>
    <lineage>
        <taxon>Eukaryota</taxon>
        <taxon>Fungi</taxon>
        <taxon>Dikarya</taxon>
        <taxon>Ascomycota</taxon>
        <taxon>Pezizomycotina</taxon>
        <taxon>Sordariomycetes</taxon>
        <taxon>Sordariomycetidae</taxon>
        <taxon>Togniniales</taxon>
        <taxon>Togniniaceae</taxon>
        <taxon>Phaeoacremonium</taxon>
    </lineage>
</organism>
<feature type="domain" description="C2H2-type" evidence="8">
    <location>
        <begin position="42"/>
        <end position="70"/>
    </location>
</feature>